<dbReference type="EMBL" id="SJPI01000001">
    <property type="protein sequence ID" value="TWT52968.1"/>
    <property type="molecule type" value="Genomic_DNA"/>
</dbReference>
<comment type="caution">
    <text evidence="3">The sequence shown here is derived from an EMBL/GenBank/DDBJ whole genome shotgun (WGS) entry which is preliminary data.</text>
</comment>
<reference evidence="3 4" key="1">
    <citation type="submission" date="2019-02" db="EMBL/GenBank/DDBJ databases">
        <title>Deep-cultivation of Planctomycetes and their phenomic and genomic characterization uncovers novel biology.</title>
        <authorList>
            <person name="Wiegand S."/>
            <person name="Jogler M."/>
            <person name="Boedeker C."/>
            <person name="Pinto D."/>
            <person name="Vollmers J."/>
            <person name="Rivas-Marin E."/>
            <person name="Kohn T."/>
            <person name="Peeters S.H."/>
            <person name="Heuer A."/>
            <person name="Rast P."/>
            <person name="Oberbeckmann S."/>
            <person name="Bunk B."/>
            <person name="Jeske O."/>
            <person name="Meyerdierks A."/>
            <person name="Storesund J.E."/>
            <person name="Kallscheuer N."/>
            <person name="Luecker S."/>
            <person name="Lage O.M."/>
            <person name="Pohl T."/>
            <person name="Merkel B.J."/>
            <person name="Hornburger P."/>
            <person name="Mueller R.-W."/>
            <person name="Bruemmer F."/>
            <person name="Labrenz M."/>
            <person name="Spormann A.M."/>
            <person name="Op Den Camp H."/>
            <person name="Overmann J."/>
            <person name="Amann R."/>
            <person name="Jetten M.S.M."/>
            <person name="Mascher T."/>
            <person name="Medema M.H."/>
            <person name="Devos D.P."/>
            <person name="Kaster A.-K."/>
            <person name="Ovreas L."/>
            <person name="Rohde M."/>
            <person name="Galperin M.Y."/>
            <person name="Jogler C."/>
        </authorList>
    </citation>
    <scope>NUCLEOTIDE SEQUENCE [LARGE SCALE GENOMIC DNA]</scope>
    <source>
        <strain evidence="3 4">Pla22</strain>
    </source>
</reference>
<evidence type="ECO:0000313" key="4">
    <source>
        <dbReference type="Proteomes" id="UP000316598"/>
    </source>
</evidence>
<dbReference type="InterPro" id="IPR027843">
    <property type="entry name" value="DUF4440"/>
</dbReference>
<proteinExistence type="predicted"/>
<evidence type="ECO:0000256" key="1">
    <source>
        <dbReference type="SAM" id="SignalP"/>
    </source>
</evidence>
<dbReference type="AlphaFoldDB" id="A0A5C5WQS7"/>
<dbReference type="InterPro" id="IPR011944">
    <property type="entry name" value="Steroid_delta5-4_isomerase"/>
</dbReference>
<dbReference type="InterPro" id="IPR032710">
    <property type="entry name" value="NTF2-like_dom_sf"/>
</dbReference>
<dbReference type="RefSeq" id="WP_165440494.1">
    <property type="nucleotide sequence ID" value="NZ_SJPI01000001.1"/>
</dbReference>
<sequence length="301" mass="32864" precursor="true">MRIDFANYGAVLCLPVALFLCGVTVAQEPVSSDAQSVASEIEGYVKDFNDANVDGIAARWMDQGRMTNVDGSVTNGREEIVEQLTSYFADAKGAMLSVDVKSIELISPSVARETGVATLSVPDGDSELTSYVAIHIKTASGWKLDSIEESQYVEPRPSSYEHLKGLEWMIGTWAASDDESSITTTCRWSKNQNFIIRSFAVEGQDDDPFEGTQVVGWDPIHESIRSWTFDSDGGYAAGRWTNEGNRWTVNSKSVLPDGRVGSSTHVYRLGDDGSLTFQSIARQVDGELLPSIGPVTVDRKD</sequence>
<evidence type="ECO:0000259" key="2">
    <source>
        <dbReference type="Pfam" id="PF14534"/>
    </source>
</evidence>
<gene>
    <name evidence="3" type="ORF">Pla22_05960</name>
</gene>
<keyword evidence="1" id="KW-0732">Signal</keyword>
<protein>
    <recommendedName>
        <fullName evidence="2">DUF4440 domain-containing protein</fullName>
    </recommendedName>
</protein>
<accession>A0A5C5WQS7</accession>
<dbReference type="Pfam" id="PF14534">
    <property type="entry name" value="DUF4440"/>
    <property type="match status" value="1"/>
</dbReference>
<organism evidence="3 4">
    <name type="scientific">Rubripirellula amarantea</name>
    <dbReference type="NCBI Taxonomy" id="2527999"/>
    <lineage>
        <taxon>Bacteria</taxon>
        <taxon>Pseudomonadati</taxon>
        <taxon>Planctomycetota</taxon>
        <taxon>Planctomycetia</taxon>
        <taxon>Pirellulales</taxon>
        <taxon>Pirellulaceae</taxon>
        <taxon>Rubripirellula</taxon>
    </lineage>
</organism>
<dbReference type="NCBIfam" id="TIGR02246">
    <property type="entry name" value="SgcJ/EcaC family oxidoreductase"/>
    <property type="match status" value="1"/>
</dbReference>
<feature type="signal peptide" evidence="1">
    <location>
        <begin position="1"/>
        <end position="26"/>
    </location>
</feature>
<feature type="chain" id="PRO_5022664219" description="DUF4440 domain-containing protein" evidence="1">
    <location>
        <begin position="27"/>
        <end position="301"/>
    </location>
</feature>
<feature type="domain" description="DUF4440" evidence="2">
    <location>
        <begin position="42"/>
        <end position="144"/>
    </location>
</feature>
<dbReference type="SUPFAM" id="SSF54427">
    <property type="entry name" value="NTF2-like"/>
    <property type="match status" value="1"/>
</dbReference>
<name>A0A5C5WQS7_9BACT</name>
<keyword evidence="4" id="KW-1185">Reference proteome</keyword>
<evidence type="ECO:0000313" key="3">
    <source>
        <dbReference type="EMBL" id="TWT52968.1"/>
    </source>
</evidence>
<dbReference type="Proteomes" id="UP000316598">
    <property type="component" value="Unassembled WGS sequence"/>
</dbReference>
<dbReference type="Gene3D" id="3.10.450.50">
    <property type="match status" value="1"/>
</dbReference>